<protein>
    <recommendedName>
        <fullName evidence="4">Protein kinase domain-containing protein</fullName>
    </recommendedName>
</protein>
<dbReference type="InterPro" id="IPR008271">
    <property type="entry name" value="Ser/Thr_kinase_AS"/>
</dbReference>
<keyword evidence="6" id="KW-1185">Reference proteome</keyword>
<proteinExistence type="predicted"/>
<dbReference type="PROSITE" id="PS50011">
    <property type="entry name" value="PROTEIN_KINASE_DOM"/>
    <property type="match status" value="1"/>
</dbReference>
<evidence type="ECO:0000259" key="4">
    <source>
        <dbReference type="PROSITE" id="PS50011"/>
    </source>
</evidence>
<dbReference type="AlphaFoldDB" id="A0A177AWG1"/>
<dbReference type="Gene3D" id="1.10.510.10">
    <property type="entry name" value="Transferase(Phosphotransferase) domain 1"/>
    <property type="match status" value="1"/>
</dbReference>
<keyword evidence="2" id="KW-0067">ATP-binding</keyword>
<name>A0A177AWG1_9BILA</name>
<evidence type="ECO:0000256" key="2">
    <source>
        <dbReference type="ARBA" id="ARBA00022840"/>
    </source>
</evidence>
<dbReference type="Proteomes" id="UP000078046">
    <property type="component" value="Unassembled WGS sequence"/>
</dbReference>
<organism evidence="5 6">
    <name type="scientific">Intoshia linei</name>
    <dbReference type="NCBI Taxonomy" id="1819745"/>
    <lineage>
        <taxon>Eukaryota</taxon>
        <taxon>Metazoa</taxon>
        <taxon>Spiralia</taxon>
        <taxon>Lophotrochozoa</taxon>
        <taxon>Mesozoa</taxon>
        <taxon>Orthonectida</taxon>
        <taxon>Rhopaluridae</taxon>
        <taxon>Intoshia</taxon>
    </lineage>
</organism>
<dbReference type="PROSITE" id="PS00108">
    <property type="entry name" value="PROTEIN_KINASE_ST"/>
    <property type="match status" value="1"/>
</dbReference>
<dbReference type="GO" id="GO:0005524">
    <property type="term" value="F:ATP binding"/>
    <property type="evidence" value="ECO:0007669"/>
    <property type="project" value="UniProtKB-KW"/>
</dbReference>
<feature type="signal peptide" evidence="3">
    <location>
        <begin position="1"/>
        <end position="19"/>
    </location>
</feature>
<evidence type="ECO:0000256" key="3">
    <source>
        <dbReference type="SAM" id="SignalP"/>
    </source>
</evidence>
<gene>
    <name evidence="5" type="ORF">A3Q56_06081</name>
</gene>
<feature type="chain" id="PRO_5008056710" description="Protein kinase domain-containing protein" evidence="3">
    <location>
        <begin position="20"/>
        <end position="399"/>
    </location>
</feature>
<dbReference type="GO" id="GO:0004672">
    <property type="term" value="F:protein kinase activity"/>
    <property type="evidence" value="ECO:0007669"/>
    <property type="project" value="InterPro"/>
</dbReference>
<dbReference type="SUPFAM" id="SSF56112">
    <property type="entry name" value="Protein kinase-like (PK-like)"/>
    <property type="match status" value="1"/>
</dbReference>
<dbReference type="InterPro" id="IPR050117">
    <property type="entry name" value="MAPK"/>
</dbReference>
<evidence type="ECO:0000313" key="5">
    <source>
        <dbReference type="EMBL" id="OAF66180.1"/>
    </source>
</evidence>
<dbReference type="OrthoDB" id="2158884at2759"/>
<dbReference type="SMART" id="SM00220">
    <property type="entry name" value="S_TKc"/>
    <property type="match status" value="1"/>
</dbReference>
<sequence length="399" mass="46682">MLFRFDLILIGFCLPFVSCNFTCFSCISLSDDMYDKCNRNQSVLNSITKCALLGTNESCITHMVDNVVSRFCGPKCDYTKCNGLLGKARCVQCCNENNCNDGWVRLNANAVSLNLIFIVITINSVQNTHKMLQRYELNLLFTLYIYGINKFKDNIGNLREIFALKSMSKCKNIINIHEIIFEKENGTVYLILELFDMNLYQFMQVQKYPLKTHVILKIVVNVLKALEYMHRFCLFHRDIKPENILIKNGVAKLGDFGSVQSMRKCKPLTEYISTRWYRSPECLLTCGQYNYKMDIWSMGCVTFELITFKPLFAGRNELDQISLIHTIFGPDNNTLDCDRLVPYKTYKKFREKLVQYLRNVLSQKFANFVHFISFMCIYDAQYRPSAKKCLQHYIFRNYR</sequence>
<dbReference type="PANTHER" id="PTHR24055">
    <property type="entry name" value="MITOGEN-ACTIVATED PROTEIN KINASE"/>
    <property type="match status" value="1"/>
</dbReference>
<evidence type="ECO:0000313" key="6">
    <source>
        <dbReference type="Proteomes" id="UP000078046"/>
    </source>
</evidence>
<keyword evidence="3" id="KW-0732">Signal</keyword>
<dbReference type="Gene3D" id="3.30.200.20">
    <property type="entry name" value="Phosphorylase Kinase, domain 1"/>
    <property type="match status" value="1"/>
</dbReference>
<dbReference type="EMBL" id="LWCA01001011">
    <property type="protein sequence ID" value="OAF66180.1"/>
    <property type="molecule type" value="Genomic_DNA"/>
</dbReference>
<keyword evidence="1" id="KW-0547">Nucleotide-binding</keyword>
<feature type="domain" description="Protein kinase" evidence="4">
    <location>
        <begin position="47"/>
        <end position="395"/>
    </location>
</feature>
<dbReference type="InterPro" id="IPR000719">
    <property type="entry name" value="Prot_kinase_dom"/>
</dbReference>
<reference evidence="5 6" key="1">
    <citation type="submission" date="2016-04" db="EMBL/GenBank/DDBJ databases">
        <title>The genome of Intoshia linei affirms orthonectids as highly simplified spiralians.</title>
        <authorList>
            <person name="Mikhailov K.V."/>
            <person name="Slusarev G.S."/>
            <person name="Nikitin M.A."/>
            <person name="Logacheva M.D."/>
            <person name="Penin A."/>
            <person name="Aleoshin V."/>
            <person name="Panchin Y.V."/>
        </authorList>
    </citation>
    <scope>NUCLEOTIDE SEQUENCE [LARGE SCALE GENOMIC DNA]</scope>
    <source>
        <strain evidence="5">Intl2013</strain>
        <tissue evidence="5">Whole animal</tissue>
    </source>
</reference>
<evidence type="ECO:0000256" key="1">
    <source>
        <dbReference type="ARBA" id="ARBA00022741"/>
    </source>
</evidence>
<accession>A0A177AWG1</accession>
<dbReference type="InterPro" id="IPR011009">
    <property type="entry name" value="Kinase-like_dom_sf"/>
</dbReference>
<dbReference type="Pfam" id="PF00069">
    <property type="entry name" value="Pkinase"/>
    <property type="match status" value="1"/>
</dbReference>
<comment type="caution">
    <text evidence="5">The sequence shown here is derived from an EMBL/GenBank/DDBJ whole genome shotgun (WGS) entry which is preliminary data.</text>
</comment>